<dbReference type="SUPFAM" id="SSF48264">
    <property type="entry name" value="Cytochrome P450"/>
    <property type="match status" value="1"/>
</dbReference>
<reference evidence="9 10" key="1">
    <citation type="submission" date="2017-02" db="EMBL/GenBank/DDBJ databases">
        <authorList>
            <person name="Peterson S.W."/>
        </authorList>
    </citation>
    <scope>NUCLEOTIDE SEQUENCE [LARGE SCALE GENOMIC DNA]</scope>
    <source>
        <strain evidence="9 10">SRS1_H2-8</strain>
    </source>
</reference>
<evidence type="ECO:0000256" key="3">
    <source>
        <dbReference type="ARBA" id="ARBA00022617"/>
    </source>
</evidence>
<evidence type="ECO:0000256" key="7">
    <source>
        <dbReference type="RuleBase" id="RU000461"/>
    </source>
</evidence>
<dbReference type="InterPro" id="IPR050529">
    <property type="entry name" value="CYP450_sterol_14alpha_dmase"/>
</dbReference>
<gene>
    <name evidence="9" type="ORF">SRS1_15248</name>
</gene>
<evidence type="ECO:0000256" key="6">
    <source>
        <dbReference type="PIRSR" id="PIRSR602403-1"/>
    </source>
</evidence>
<dbReference type="InterPro" id="IPR017972">
    <property type="entry name" value="Cyt_P450_CS"/>
</dbReference>
<evidence type="ECO:0000313" key="9">
    <source>
        <dbReference type="EMBL" id="SJX64819.1"/>
    </source>
</evidence>
<dbReference type="AlphaFoldDB" id="A0A2N8UJ58"/>
<dbReference type="GO" id="GO:0005506">
    <property type="term" value="F:iron ion binding"/>
    <property type="evidence" value="ECO:0007669"/>
    <property type="project" value="InterPro"/>
</dbReference>
<feature type="signal peptide" evidence="8">
    <location>
        <begin position="1"/>
        <end position="25"/>
    </location>
</feature>
<dbReference type="GO" id="GO:0016705">
    <property type="term" value="F:oxidoreductase activity, acting on paired donors, with incorporation or reduction of molecular oxygen"/>
    <property type="evidence" value="ECO:0007669"/>
    <property type="project" value="InterPro"/>
</dbReference>
<feature type="binding site" description="axial binding residue" evidence="6">
    <location>
        <position position="441"/>
    </location>
    <ligand>
        <name>heme</name>
        <dbReference type="ChEBI" id="CHEBI:30413"/>
    </ligand>
    <ligandPart>
        <name>Fe</name>
        <dbReference type="ChEBI" id="CHEBI:18248"/>
    </ligandPart>
</feature>
<evidence type="ECO:0000256" key="5">
    <source>
        <dbReference type="ARBA" id="ARBA00023004"/>
    </source>
</evidence>
<dbReference type="InterPro" id="IPR001128">
    <property type="entry name" value="Cyt_P450"/>
</dbReference>
<name>A0A2N8UJ58_9BASI</name>
<dbReference type="InterPro" id="IPR036396">
    <property type="entry name" value="Cyt_P450_sf"/>
</dbReference>
<dbReference type="Proteomes" id="UP000239563">
    <property type="component" value="Chromosome XIV"/>
</dbReference>
<evidence type="ECO:0000256" key="4">
    <source>
        <dbReference type="ARBA" id="ARBA00022723"/>
    </source>
</evidence>
<proteinExistence type="inferred from homology"/>
<keyword evidence="7" id="KW-0503">Monooxygenase</keyword>
<keyword evidence="8" id="KW-0732">Signal</keyword>
<keyword evidence="3 6" id="KW-0349">Heme</keyword>
<dbReference type="Pfam" id="PF00067">
    <property type="entry name" value="p450"/>
    <property type="match status" value="1"/>
</dbReference>
<sequence length="496" mass="55706">MFQLQLSTDPSALLLTSLVLLVVTACLLHSRPSSPPEPARPPLAHPSPLVPPHSRNLLLAHRSQHGTVFRTASPNTVYISDALAIKHILDHPALFSVSALHISSAAMWSMSPACAEWFAREGGEVTLRLAARLFSGEWLAALQVRFVDAAARGMDGVQMGRVEVMEVVAGAFFGATMEALFTPGFDDGLWGVFRMWDAQLHAFCAGTPSADAIEARDRFYGIVEHQLHEHLDECSPQIQHLFRSLCDDHAQTHADAIAIVLRTAWLACTQSPLAAAWLLCILAHHPPKLQRVREEFEHLKHEMHLQNTQEAVERVELLKAERLPALDRLVNEVLRVYCAQTVPRVCMEDTVVRAMDGGAVREWQMERGDVVNLLYWCVHDSRLNPQWWPDTHAGETFRGTPQPFDEERFAPDRHFAHTVKLGGTNETVRTWTPFGYGARMCPGRYWAVAEIKAFVLLFLDRFDLAQPEEMPRPDPERWFGVLSPLDAMPVNLTLRS</sequence>
<keyword evidence="5 6" id="KW-0408">Iron</keyword>
<dbReference type="InterPro" id="IPR002403">
    <property type="entry name" value="Cyt_P450_E_grp-IV"/>
</dbReference>
<dbReference type="GO" id="GO:0020037">
    <property type="term" value="F:heme binding"/>
    <property type="evidence" value="ECO:0007669"/>
    <property type="project" value="InterPro"/>
</dbReference>
<keyword evidence="7" id="KW-0560">Oxidoreductase</keyword>
<protein>
    <submittedName>
        <fullName evidence="9">Related to Cytochrome P450 8B1</fullName>
    </submittedName>
</protein>
<comment type="cofactor">
    <cofactor evidence="1 6">
        <name>heme</name>
        <dbReference type="ChEBI" id="CHEBI:30413"/>
    </cofactor>
</comment>
<dbReference type="PRINTS" id="PR00465">
    <property type="entry name" value="EP450IV"/>
</dbReference>
<accession>A0A2N8UJ58</accession>
<dbReference type="GO" id="GO:0008395">
    <property type="term" value="F:steroid hydroxylase activity"/>
    <property type="evidence" value="ECO:0007669"/>
    <property type="project" value="TreeGrafter"/>
</dbReference>
<dbReference type="PRINTS" id="PR00385">
    <property type="entry name" value="P450"/>
</dbReference>
<dbReference type="PANTHER" id="PTHR24304">
    <property type="entry name" value="CYTOCHROME P450 FAMILY 7"/>
    <property type="match status" value="1"/>
</dbReference>
<dbReference type="Gene3D" id="1.10.630.10">
    <property type="entry name" value="Cytochrome P450"/>
    <property type="match status" value="1"/>
</dbReference>
<dbReference type="PANTHER" id="PTHR24304:SF2">
    <property type="entry name" value="24-HYDROXYCHOLESTEROL 7-ALPHA-HYDROXYLASE"/>
    <property type="match status" value="1"/>
</dbReference>
<evidence type="ECO:0000313" key="10">
    <source>
        <dbReference type="Proteomes" id="UP000239563"/>
    </source>
</evidence>
<dbReference type="PROSITE" id="PS00086">
    <property type="entry name" value="CYTOCHROME_P450"/>
    <property type="match status" value="1"/>
</dbReference>
<organism evidence="9 10">
    <name type="scientific">Sporisorium reilianum f. sp. reilianum</name>
    <dbReference type="NCBI Taxonomy" id="72559"/>
    <lineage>
        <taxon>Eukaryota</taxon>
        <taxon>Fungi</taxon>
        <taxon>Dikarya</taxon>
        <taxon>Basidiomycota</taxon>
        <taxon>Ustilaginomycotina</taxon>
        <taxon>Ustilaginomycetes</taxon>
        <taxon>Ustilaginales</taxon>
        <taxon>Ustilaginaceae</taxon>
        <taxon>Sporisorium</taxon>
    </lineage>
</organism>
<evidence type="ECO:0000256" key="1">
    <source>
        <dbReference type="ARBA" id="ARBA00001971"/>
    </source>
</evidence>
<keyword evidence="4 6" id="KW-0479">Metal-binding</keyword>
<evidence type="ECO:0000256" key="8">
    <source>
        <dbReference type="SAM" id="SignalP"/>
    </source>
</evidence>
<comment type="similarity">
    <text evidence="2 7">Belongs to the cytochrome P450 family.</text>
</comment>
<dbReference type="EMBL" id="LT795067">
    <property type="protein sequence ID" value="SJX64819.1"/>
    <property type="molecule type" value="Genomic_DNA"/>
</dbReference>
<evidence type="ECO:0000256" key="2">
    <source>
        <dbReference type="ARBA" id="ARBA00010617"/>
    </source>
</evidence>
<feature type="chain" id="PRO_5014731321" evidence="8">
    <location>
        <begin position="26"/>
        <end position="496"/>
    </location>
</feature>